<proteinExistence type="predicted"/>
<evidence type="ECO:0000313" key="1">
    <source>
        <dbReference type="EMBL" id="KAE8151737.1"/>
    </source>
</evidence>
<reference evidence="1 2" key="1">
    <citation type="submission" date="2019-04" db="EMBL/GenBank/DDBJ databases">
        <title>Friends and foes A comparative genomics study of 23 Aspergillus species from section Flavi.</title>
        <authorList>
            <consortium name="DOE Joint Genome Institute"/>
            <person name="Kjaerbolling I."/>
            <person name="Vesth T."/>
            <person name="Frisvad J.C."/>
            <person name="Nybo J.L."/>
            <person name="Theobald S."/>
            <person name="Kildgaard S."/>
            <person name="Isbrandt T."/>
            <person name="Kuo A."/>
            <person name="Sato A."/>
            <person name="Lyhne E.K."/>
            <person name="Kogle M.E."/>
            <person name="Wiebenga A."/>
            <person name="Kun R.S."/>
            <person name="Lubbers R.J."/>
            <person name="Makela M.R."/>
            <person name="Barry K."/>
            <person name="Chovatia M."/>
            <person name="Clum A."/>
            <person name="Daum C."/>
            <person name="Haridas S."/>
            <person name="He G."/>
            <person name="LaButti K."/>
            <person name="Lipzen A."/>
            <person name="Mondo S."/>
            <person name="Riley R."/>
            <person name="Salamov A."/>
            <person name="Simmons B.A."/>
            <person name="Magnuson J.K."/>
            <person name="Henrissat B."/>
            <person name="Mortensen U.H."/>
            <person name="Larsen T.O."/>
            <person name="Devries R.P."/>
            <person name="Grigoriev I.V."/>
            <person name="Machida M."/>
            <person name="Baker S.E."/>
            <person name="Andersen M.R."/>
        </authorList>
    </citation>
    <scope>NUCLEOTIDE SEQUENCE [LARGE SCALE GENOMIC DNA]</scope>
    <source>
        <strain evidence="1 2">IBT 18842</strain>
    </source>
</reference>
<organism evidence="1 2">
    <name type="scientific">Aspergillus avenaceus</name>
    <dbReference type="NCBI Taxonomy" id="36643"/>
    <lineage>
        <taxon>Eukaryota</taxon>
        <taxon>Fungi</taxon>
        <taxon>Dikarya</taxon>
        <taxon>Ascomycota</taxon>
        <taxon>Pezizomycotina</taxon>
        <taxon>Eurotiomycetes</taxon>
        <taxon>Eurotiomycetidae</taxon>
        <taxon>Eurotiales</taxon>
        <taxon>Aspergillaceae</taxon>
        <taxon>Aspergillus</taxon>
        <taxon>Aspergillus subgen. Circumdati</taxon>
    </lineage>
</organism>
<dbReference type="InterPro" id="IPR011009">
    <property type="entry name" value="Kinase-like_dom_sf"/>
</dbReference>
<evidence type="ECO:0008006" key="3">
    <source>
        <dbReference type="Google" id="ProtNLM"/>
    </source>
</evidence>
<sequence>MEEELQKPCIPYTVGQTFHVQSHITPSPTPVTWGYCINDQDGRNERTLFSPHDRCVRNPPLAGELGSRVLDLTVLSPIRVGDYNSAQIFLAEVSDDQSIPEIKKSVVAKVYDPLYFNDEDGYINPFKCVDNHYTHEVHTYNLFSDFQGGLVPEFYGSFSLDLSEPGSDARTVRLILIEHIPGSSMLQASPADYSQQYRQQIMKCVIDFESTAYHRHIALTDLSPRNVMLLDPACYPQRKTVFLDFATTLFSRTFGGELDNDMVPGEYISPLLRWNQSMVREFSDWVDWEFRPWVEAEYAHEAAHITPEMIDKFCPIYGTEVRIGK</sequence>
<gene>
    <name evidence="1" type="ORF">BDV25DRAFT_152231</name>
</gene>
<name>A0A5N6TZE3_ASPAV</name>
<dbReference type="EMBL" id="ML742065">
    <property type="protein sequence ID" value="KAE8151737.1"/>
    <property type="molecule type" value="Genomic_DNA"/>
</dbReference>
<dbReference type="OrthoDB" id="4267316at2759"/>
<accession>A0A5N6TZE3</accession>
<protein>
    <recommendedName>
        <fullName evidence="3">Protein kinase domain-containing protein</fullName>
    </recommendedName>
</protein>
<evidence type="ECO:0000313" key="2">
    <source>
        <dbReference type="Proteomes" id="UP000325780"/>
    </source>
</evidence>
<keyword evidence="2" id="KW-1185">Reference proteome</keyword>
<dbReference type="Proteomes" id="UP000325780">
    <property type="component" value="Unassembled WGS sequence"/>
</dbReference>
<dbReference type="AlphaFoldDB" id="A0A5N6TZE3"/>
<dbReference type="SUPFAM" id="SSF56112">
    <property type="entry name" value="Protein kinase-like (PK-like)"/>
    <property type="match status" value="1"/>
</dbReference>